<reference evidence="1" key="1">
    <citation type="submission" date="2023-05" db="EMBL/GenBank/DDBJ databases">
        <title>Nepenthes gracilis genome sequencing.</title>
        <authorList>
            <person name="Fukushima K."/>
        </authorList>
    </citation>
    <scope>NUCLEOTIDE SEQUENCE</scope>
    <source>
        <strain evidence="1">SING2019-196</strain>
    </source>
</reference>
<organism evidence="1 2">
    <name type="scientific">Nepenthes gracilis</name>
    <name type="common">Slender pitcher plant</name>
    <dbReference type="NCBI Taxonomy" id="150966"/>
    <lineage>
        <taxon>Eukaryota</taxon>
        <taxon>Viridiplantae</taxon>
        <taxon>Streptophyta</taxon>
        <taxon>Embryophyta</taxon>
        <taxon>Tracheophyta</taxon>
        <taxon>Spermatophyta</taxon>
        <taxon>Magnoliopsida</taxon>
        <taxon>eudicotyledons</taxon>
        <taxon>Gunneridae</taxon>
        <taxon>Pentapetalae</taxon>
        <taxon>Caryophyllales</taxon>
        <taxon>Nepenthaceae</taxon>
        <taxon>Nepenthes</taxon>
    </lineage>
</organism>
<comment type="caution">
    <text evidence="1">The sequence shown here is derived from an EMBL/GenBank/DDBJ whole genome shotgun (WGS) entry which is preliminary data.</text>
</comment>
<accession>A0AAD3SDB4</accession>
<sequence length="151" mass="16090">MVGVYCGDARSLLDSRPEVSVCLATGPGQGDCPSLLEIAVWFFVGLCCGDGAAIFCGEVVSIHWPVHHFLDVNMKLVCGGYSQCQAAGFNRFDPVIAEPIMCSLLICCCVRCSRCWDMLSAVMLADALDTMLLLLWGSAVLLMRSGGEGGC</sequence>
<dbReference type="EMBL" id="BSYO01000008">
    <property type="protein sequence ID" value="GMH08584.1"/>
    <property type="molecule type" value="Genomic_DNA"/>
</dbReference>
<name>A0AAD3SDB4_NEPGR</name>
<dbReference type="AlphaFoldDB" id="A0AAD3SDB4"/>
<gene>
    <name evidence="1" type="ORF">Nepgr_010424</name>
</gene>
<dbReference type="Proteomes" id="UP001279734">
    <property type="component" value="Unassembled WGS sequence"/>
</dbReference>
<evidence type="ECO:0000313" key="1">
    <source>
        <dbReference type="EMBL" id="GMH08584.1"/>
    </source>
</evidence>
<keyword evidence="2" id="KW-1185">Reference proteome</keyword>
<protein>
    <submittedName>
        <fullName evidence="1">Uncharacterized protein</fullName>
    </submittedName>
</protein>
<proteinExistence type="predicted"/>
<evidence type="ECO:0000313" key="2">
    <source>
        <dbReference type="Proteomes" id="UP001279734"/>
    </source>
</evidence>